<dbReference type="RefSeq" id="WP_305012105.1">
    <property type="nucleotide sequence ID" value="NZ_JAUQSX010000006.1"/>
</dbReference>
<sequence>MNINKLITPRNQALYDRVQSNFKKIQYAKSKDSYWSSNVDGNNIAHISYAKSNHEEASFVHELLHLDVQSRGYKRLRVGMSAWDNTPFFKRLMSALDNELQHHKMYKGFLHLGYAPNEFYADSDVLTEKRIIKNLMQNSDNIRTYYLDFLTLIAPGGSISEANKEYLLKAYKAKNSSKFAAFFEHVQSVFLDWEADSDFNAEPYLMRLFNVVPGGEFTWFGYGKAAEFPNNGFFVDKEFEIAQPST</sequence>
<name>A0ABT9ADI7_9BACT</name>
<keyword evidence="2" id="KW-1185">Reference proteome</keyword>
<comment type="caution">
    <text evidence="1">The sequence shown here is derived from an EMBL/GenBank/DDBJ whole genome shotgun (WGS) entry which is preliminary data.</text>
</comment>
<reference evidence="1" key="1">
    <citation type="submission" date="2023-07" db="EMBL/GenBank/DDBJ databases">
        <authorList>
            <person name="Kim M.K."/>
        </authorList>
    </citation>
    <scope>NUCLEOTIDE SEQUENCE</scope>
    <source>
        <strain evidence="1">M29</strain>
    </source>
</reference>
<organism evidence="1 2">
    <name type="scientific">Hymenobacter mellowenesis</name>
    <dbReference type="NCBI Taxonomy" id="3063995"/>
    <lineage>
        <taxon>Bacteria</taxon>
        <taxon>Pseudomonadati</taxon>
        <taxon>Bacteroidota</taxon>
        <taxon>Cytophagia</taxon>
        <taxon>Cytophagales</taxon>
        <taxon>Hymenobacteraceae</taxon>
        <taxon>Hymenobacter</taxon>
    </lineage>
</organism>
<proteinExistence type="predicted"/>
<evidence type="ECO:0000313" key="2">
    <source>
        <dbReference type="Proteomes" id="UP001167796"/>
    </source>
</evidence>
<gene>
    <name evidence="1" type="ORF">Q5H92_13750</name>
</gene>
<protein>
    <submittedName>
        <fullName evidence="1">Uncharacterized protein</fullName>
    </submittedName>
</protein>
<dbReference type="EMBL" id="JAUQSX010000006">
    <property type="protein sequence ID" value="MDO7847429.1"/>
    <property type="molecule type" value="Genomic_DNA"/>
</dbReference>
<accession>A0ABT9ADI7</accession>
<evidence type="ECO:0000313" key="1">
    <source>
        <dbReference type="EMBL" id="MDO7847429.1"/>
    </source>
</evidence>
<dbReference type="Proteomes" id="UP001167796">
    <property type="component" value="Unassembled WGS sequence"/>
</dbReference>